<sequence length="101" mass="11143">LSQLTKAKTEELGQTFKALLKEDSKKELYLESLAMDTALPFGTITLCQKIPIPDTVSLPFYAMMRINDDIPTGAAVKQKEIIAAKSPTSPTTDRTYDSPYS</sequence>
<dbReference type="AlphaFoldDB" id="A0AAV5TZP2"/>
<organism evidence="2 3">
    <name type="scientific">Pristionchus entomophagus</name>
    <dbReference type="NCBI Taxonomy" id="358040"/>
    <lineage>
        <taxon>Eukaryota</taxon>
        <taxon>Metazoa</taxon>
        <taxon>Ecdysozoa</taxon>
        <taxon>Nematoda</taxon>
        <taxon>Chromadorea</taxon>
        <taxon>Rhabditida</taxon>
        <taxon>Rhabditina</taxon>
        <taxon>Diplogasteromorpha</taxon>
        <taxon>Diplogasteroidea</taxon>
        <taxon>Neodiplogasteridae</taxon>
        <taxon>Pristionchus</taxon>
    </lineage>
</organism>
<feature type="non-terminal residue" evidence="2">
    <location>
        <position position="1"/>
    </location>
</feature>
<evidence type="ECO:0000313" key="2">
    <source>
        <dbReference type="EMBL" id="GMS99668.1"/>
    </source>
</evidence>
<feature type="non-terminal residue" evidence="2">
    <location>
        <position position="101"/>
    </location>
</feature>
<gene>
    <name evidence="2" type="ORF">PENTCL1PPCAC_21843</name>
</gene>
<dbReference type="Proteomes" id="UP001432027">
    <property type="component" value="Unassembled WGS sequence"/>
</dbReference>
<comment type="caution">
    <text evidence="2">The sequence shown here is derived from an EMBL/GenBank/DDBJ whole genome shotgun (WGS) entry which is preliminary data.</text>
</comment>
<protein>
    <submittedName>
        <fullName evidence="2">Uncharacterized protein</fullName>
    </submittedName>
</protein>
<proteinExistence type="predicted"/>
<feature type="compositionally biased region" description="Polar residues" evidence="1">
    <location>
        <begin position="86"/>
        <end position="101"/>
    </location>
</feature>
<keyword evidence="3" id="KW-1185">Reference proteome</keyword>
<name>A0AAV5TZP2_9BILA</name>
<dbReference type="EMBL" id="BTSX01000005">
    <property type="protein sequence ID" value="GMS99668.1"/>
    <property type="molecule type" value="Genomic_DNA"/>
</dbReference>
<reference evidence="2" key="1">
    <citation type="submission" date="2023-10" db="EMBL/GenBank/DDBJ databases">
        <title>Genome assembly of Pristionchus species.</title>
        <authorList>
            <person name="Yoshida K."/>
            <person name="Sommer R.J."/>
        </authorList>
    </citation>
    <scope>NUCLEOTIDE SEQUENCE</scope>
    <source>
        <strain evidence="2">RS0144</strain>
    </source>
</reference>
<feature type="region of interest" description="Disordered" evidence="1">
    <location>
        <begin position="81"/>
        <end position="101"/>
    </location>
</feature>
<evidence type="ECO:0000256" key="1">
    <source>
        <dbReference type="SAM" id="MobiDB-lite"/>
    </source>
</evidence>
<evidence type="ECO:0000313" key="3">
    <source>
        <dbReference type="Proteomes" id="UP001432027"/>
    </source>
</evidence>
<accession>A0AAV5TZP2</accession>